<comment type="caution">
    <text evidence="1">The sequence shown here is derived from an EMBL/GenBank/DDBJ whole genome shotgun (WGS) entry which is preliminary data.</text>
</comment>
<evidence type="ECO:0000313" key="2">
    <source>
        <dbReference type="Proteomes" id="UP001283361"/>
    </source>
</evidence>
<reference evidence="1" key="1">
    <citation type="journal article" date="2023" name="G3 (Bethesda)">
        <title>A reference genome for the long-term kleptoplast-retaining sea slug Elysia crispata morphotype clarki.</title>
        <authorList>
            <person name="Eastman K.E."/>
            <person name="Pendleton A.L."/>
            <person name="Shaikh M.A."/>
            <person name="Suttiyut T."/>
            <person name="Ogas R."/>
            <person name="Tomko P."/>
            <person name="Gavelis G."/>
            <person name="Widhalm J.R."/>
            <person name="Wisecaver J.H."/>
        </authorList>
    </citation>
    <scope>NUCLEOTIDE SEQUENCE</scope>
    <source>
        <strain evidence="1">ECLA1</strain>
    </source>
</reference>
<sequence>MVQDPIRVQDDGVCKRVGAKSFSAPYQVVGAYRLAAAWSLFTTICCNTVCFSVTLRSRDTYEHILKIITPGLSWLAGGHV</sequence>
<protein>
    <submittedName>
        <fullName evidence="1">Uncharacterized protein</fullName>
    </submittedName>
</protein>
<dbReference type="Proteomes" id="UP001283361">
    <property type="component" value="Unassembled WGS sequence"/>
</dbReference>
<evidence type="ECO:0000313" key="1">
    <source>
        <dbReference type="EMBL" id="KAK3769624.1"/>
    </source>
</evidence>
<gene>
    <name evidence="1" type="ORF">RRG08_013898</name>
</gene>
<accession>A0AAE0ZHR1</accession>
<organism evidence="1 2">
    <name type="scientific">Elysia crispata</name>
    <name type="common">lettuce slug</name>
    <dbReference type="NCBI Taxonomy" id="231223"/>
    <lineage>
        <taxon>Eukaryota</taxon>
        <taxon>Metazoa</taxon>
        <taxon>Spiralia</taxon>
        <taxon>Lophotrochozoa</taxon>
        <taxon>Mollusca</taxon>
        <taxon>Gastropoda</taxon>
        <taxon>Heterobranchia</taxon>
        <taxon>Euthyneura</taxon>
        <taxon>Panpulmonata</taxon>
        <taxon>Sacoglossa</taxon>
        <taxon>Placobranchoidea</taxon>
        <taxon>Plakobranchidae</taxon>
        <taxon>Elysia</taxon>
    </lineage>
</organism>
<dbReference type="EMBL" id="JAWDGP010003895">
    <property type="protein sequence ID" value="KAK3769624.1"/>
    <property type="molecule type" value="Genomic_DNA"/>
</dbReference>
<keyword evidence="2" id="KW-1185">Reference proteome</keyword>
<name>A0AAE0ZHR1_9GAST</name>
<dbReference type="AlphaFoldDB" id="A0AAE0ZHR1"/>
<proteinExistence type="predicted"/>